<comment type="caution">
    <text evidence="1">The sequence shown here is derived from an EMBL/GenBank/DDBJ whole genome shotgun (WGS) entry which is preliminary data.</text>
</comment>
<dbReference type="EMBL" id="JBBPBM010000011">
    <property type="protein sequence ID" value="KAK8563719.1"/>
    <property type="molecule type" value="Genomic_DNA"/>
</dbReference>
<gene>
    <name evidence="1" type="ORF">V6N12_035860</name>
</gene>
<reference evidence="1 2" key="1">
    <citation type="journal article" date="2024" name="G3 (Bethesda)">
        <title>Genome assembly of Hibiscus sabdariffa L. provides insights into metabolisms of medicinal natural products.</title>
        <authorList>
            <person name="Kim T."/>
        </authorList>
    </citation>
    <scope>NUCLEOTIDE SEQUENCE [LARGE SCALE GENOMIC DNA]</scope>
    <source>
        <strain evidence="1">TK-2024</strain>
        <tissue evidence="1">Old leaves</tissue>
    </source>
</reference>
<evidence type="ECO:0000313" key="2">
    <source>
        <dbReference type="Proteomes" id="UP001472677"/>
    </source>
</evidence>
<proteinExistence type="predicted"/>
<name>A0ABR2EQQ4_9ROSI</name>
<organism evidence="1 2">
    <name type="scientific">Hibiscus sabdariffa</name>
    <name type="common">roselle</name>
    <dbReference type="NCBI Taxonomy" id="183260"/>
    <lineage>
        <taxon>Eukaryota</taxon>
        <taxon>Viridiplantae</taxon>
        <taxon>Streptophyta</taxon>
        <taxon>Embryophyta</taxon>
        <taxon>Tracheophyta</taxon>
        <taxon>Spermatophyta</taxon>
        <taxon>Magnoliopsida</taxon>
        <taxon>eudicotyledons</taxon>
        <taxon>Gunneridae</taxon>
        <taxon>Pentapetalae</taxon>
        <taxon>rosids</taxon>
        <taxon>malvids</taxon>
        <taxon>Malvales</taxon>
        <taxon>Malvaceae</taxon>
        <taxon>Malvoideae</taxon>
        <taxon>Hibiscus</taxon>
    </lineage>
</organism>
<sequence>MAGLVSLDTSACGGVLIANGGLFRALFAGPVAHSSLAMATLRAVLVALSIFLEARLAENFGLEVEIGSVQVSVKS</sequence>
<evidence type="ECO:0000313" key="1">
    <source>
        <dbReference type="EMBL" id="KAK8563719.1"/>
    </source>
</evidence>
<dbReference type="Proteomes" id="UP001472677">
    <property type="component" value="Unassembled WGS sequence"/>
</dbReference>
<evidence type="ECO:0008006" key="3">
    <source>
        <dbReference type="Google" id="ProtNLM"/>
    </source>
</evidence>
<protein>
    <recommendedName>
        <fullName evidence="3">RNase H type-1 domain-containing protein</fullName>
    </recommendedName>
</protein>
<keyword evidence="2" id="KW-1185">Reference proteome</keyword>
<accession>A0ABR2EQQ4</accession>